<evidence type="ECO:0000256" key="4">
    <source>
        <dbReference type="ARBA" id="ARBA00035258"/>
    </source>
</evidence>
<comment type="function">
    <text evidence="5">One of the primary rRNA binding proteins, it binds directly to 16S rRNA central domain where it helps coordinate assembly of the platform of the 30S subunit.</text>
</comment>
<comment type="similarity">
    <text evidence="1 5">Belongs to the universal ribosomal protein uS8 family.</text>
</comment>
<evidence type="ECO:0000313" key="7">
    <source>
        <dbReference type="Proteomes" id="UP000230033"/>
    </source>
</evidence>
<keyword evidence="5" id="KW-0694">RNA-binding</keyword>
<keyword evidence="2 5" id="KW-0689">Ribosomal protein</keyword>
<sequence>MVMTDPLADMLATIKNGYLAHKKQLVVPYSKIKEKLAQILVKEGFLEKLKVQKSNFKILELILKYEGKKPAVNEVVRISKPGLRVYAGVTKIPRIRYGPGVTVVSTSAGLLTGSEAQKKNLGGEVICQIW</sequence>
<protein>
    <recommendedName>
        <fullName evidence="4 5">Small ribosomal subunit protein uS8</fullName>
    </recommendedName>
</protein>
<gene>
    <name evidence="5" type="primary">rpsH</name>
    <name evidence="6" type="ORF">COT65_00920</name>
</gene>
<dbReference type="GO" id="GO:0019843">
    <property type="term" value="F:rRNA binding"/>
    <property type="evidence" value="ECO:0007669"/>
    <property type="project" value="UniProtKB-UniRule"/>
</dbReference>
<dbReference type="Gene3D" id="3.30.1370.30">
    <property type="match status" value="1"/>
</dbReference>
<dbReference type="Proteomes" id="UP000230033">
    <property type="component" value="Unassembled WGS sequence"/>
</dbReference>
<evidence type="ECO:0000256" key="1">
    <source>
        <dbReference type="ARBA" id="ARBA00006471"/>
    </source>
</evidence>
<evidence type="ECO:0000313" key="6">
    <source>
        <dbReference type="EMBL" id="PIS14048.1"/>
    </source>
</evidence>
<dbReference type="PANTHER" id="PTHR11758">
    <property type="entry name" value="40S RIBOSOMAL PROTEIN S15A"/>
    <property type="match status" value="1"/>
</dbReference>
<dbReference type="GO" id="GO:0005840">
    <property type="term" value="C:ribosome"/>
    <property type="evidence" value="ECO:0007669"/>
    <property type="project" value="UniProtKB-KW"/>
</dbReference>
<dbReference type="GO" id="GO:1990904">
    <property type="term" value="C:ribonucleoprotein complex"/>
    <property type="evidence" value="ECO:0007669"/>
    <property type="project" value="UniProtKB-KW"/>
</dbReference>
<dbReference type="InterPro" id="IPR035987">
    <property type="entry name" value="Ribosomal_uS8_sf"/>
</dbReference>
<dbReference type="GO" id="GO:0005737">
    <property type="term" value="C:cytoplasm"/>
    <property type="evidence" value="ECO:0007669"/>
    <property type="project" value="UniProtKB-ARBA"/>
</dbReference>
<evidence type="ECO:0000256" key="3">
    <source>
        <dbReference type="ARBA" id="ARBA00023274"/>
    </source>
</evidence>
<evidence type="ECO:0000256" key="2">
    <source>
        <dbReference type="ARBA" id="ARBA00022980"/>
    </source>
</evidence>
<dbReference type="GO" id="GO:0006412">
    <property type="term" value="P:translation"/>
    <property type="evidence" value="ECO:0007669"/>
    <property type="project" value="UniProtKB-UniRule"/>
</dbReference>
<dbReference type="Pfam" id="PF00410">
    <property type="entry name" value="Ribosomal_S8"/>
    <property type="match status" value="1"/>
</dbReference>
<dbReference type="InterPro" id="IPR000630">
    <property type="entry name" value="Ribosomal_uS8"/>
</dbReference>
<dbReference type="EMBL" id="PEZJ01000011">
    <property type="protein sequence ID" value="PIS14048.1"/>
    <property type="molecule type" value="Genomic_DNA"/>
</dbReference>
<dbReference type="Gene3D" id="3.30.1490.10">
    <property type="match status" value="1"/>
</dbReference>
<dbReference type="GO" id="GO:0003735">
    <property type="term" value="F:structural constituent of ribosome"/>
    <property type="evidence" value="ECO:0007669"/>
    <property type="project" value="InterPro"/>
</dbReference>
<accession>A0A2H0WQ40</accession>
<comment type="subunit">
    <text evidence="5">Part of the 30S ribosomal subunit. Contacts proteins S5 and S12.</text>
</comment>
<dbReference type="HAMAP" id="MF_01302_B">
    <property type="entry name" value="Ribosomal_uS8_B"/>
    <property type="match status" value="1"/>
</dbReference>
<comment type="caution">
    <text evidence="6">The sequence shown here is derived from an EMBL/GenBank/DDBJ whole genome shotgun (WGS) entry which is preliminary data.</text>
</comment>
<dbReference type="NCBIfam" id="NF001109">
    <property type="entry name" value="PRK00136.1"/>
    <property type="match status" value="1"/>
</dbReference>
<reference evidence="7" key="1">
    <citation type="submission" date="2017-09" db="EMBL/GenBank/DDBJ databases">
        <title>Depth-based differentiation of microbial function through sediment-hosted aquifers and enrichment of novel symbionts in the deep terrestrial subsurface.</title>
        <authorList>
            <person name="Probst A.J."/>
            <person name="Ladd B."/>
            <person name="Jarett J.K."/>
            <person name="Geller-Mcgrath D.E."/>
            <person name="Sieber C.M.K."/>
            <person name="Emerson J.B."/>
            <person name="Anantharaman K."/>
            <person name="Thomas B.C."/>
            <person name="Malmstrom R."/>
            <person name="Stieglmeier M."/>
            <person name="Klingl A."/>
            <person name="Woyke T."/>
            <person name="Ryan C.M."/>
            <person name="Banfield J.F."/>
        </authorList>
    </citation>
    <scope>NUCLEOTIDE SEQUENCE [LARGE SCALE GENOMIC DNA]</scope>
</reference>
<keyword evidence="5" id="KW-0699">rRNA-binding</keyword>
<keyword evidence="3 5" id="KW-0687">Ribonucleoprotein</keyword>
<dbReference type="AlphaFoldDB" id="A0A2H0WQ40"/>
<proteinExistence type="inferred from homology"/>
<evidence type="ECO:0000256" key="5">
    <source>
        <dbReference type="HAMAP-Rule" id="MF_01302"/>
    </source>
</evidence>
<dbReference type="FunFam" id="3.30.1490.10:FF:000001">
    <property type="entry name" value="30S ribosomal protein S8"/>
    <property type="match status" value="1"/>
</dbReference>
<name>A0A2H0WQ40_9BACT</name>
<dbReference type="SUPFAM" id="SSF56047">
    <property type="entry name" value="Ribosomal protein S8"/>
    <property type="match status" value="1"/>
</dbReference>
<organism evidence="6 7">
    <name type="scientific">Candidatus Shapirobacteria bacterium CG09_land_8_20_14_0_10_47_13</name>
    <dbReference type="NCBI Taxonomy" id="1974481"/>
    <lineage>
        <taxon>Bacteria</taxon>
        <taxon>Candidatus Shapironibacteriota</taxon>
    </lineage>
</organism>